<feature type="transmembrane region" description="Helical" evidence="1">
    <location>
        <begin position="38"/>
        <end position="54"/>
    </location>
</feature>
<reference evidence="2" key="2">
    <citation type="submission" date="2021-04" db="EMBL/GenBank/DDBJ databases">
        <authorList>
            <person name="Gilroy R."/>
        </authorList>
    </citation>
    <scope>NUCLEOTIDE SEQUENCE</scope>
    <source>
        <strain evidence="2">ChiHjej8B7-3636</strain>
    </source>
</reference>
<protein>
    <submittedName>
        <fullName evidence="2">Uncharacterized protein</fullName>
    </submittedName>
</protein>
<dbReference type="Proteomes" id="UP000824220">
    <property type="component" value="Unassembled WGS sequence"/>
</dbReference>
<proteinExistence type="predicted"/>
<keyword evidence="1" id="KW-0812">Transmembrane</keyword>
<gene>
    <name evidence="2" type="ORF">H9800_06095</name>
</gene>
<organism evidence="2 3">
    <name type="scientific">Candidatus Microbacterium stercoravium</name>
    <dbReference type="NCBI Taxonomy" id="2838697"/>
    <lineage>
        <taxon>Bacteria</taxon>
        <taxon>Bacillati</taxon>
        <taxon>Actinomycetota</taxon>
        <taxon>Actinomycetes</taxon>
        <taxon>Micrococcales</taxon>
        <taxon>Microbacteriaceae</taxon>
        <taxon>Microbacterium</taxon>
    </lineage>
</organism>
<evidence type="ECO:0000313" key="2">
    <source>
        <dbReference type="EMBL" id="HJA04417.1"/>
    </source>
</evidence>
<sequence>MPETPEMPRSGADVSSCALIFGLAAAICLLIPVIGEGLAVLPALTALVLGFLTVRRHETDRTVRVWPAMIGAVLGAVALFVGVAMFLMTDLVG</sequence>
<keyword evidence="1" id="KW-0472">Membrane</keyword>
<dbReference type="AlphaFoldDB" id="A0A9D2H4C2"/>
<comment type="caution">
    <text evidence="2">The sequence shown here is derived from an EMBL/GenBank/DDBJ whole genome shotgun (WGS) entry which is preliminary data.</text>
</comment>
<keyword evidence="1" id="KW-1133">Transmembrane helix</keyword>
<evidence type="ECO:0000256" key="1">
    <source>
        <dbReference type="SAM" id="Phobius"/>
    </source>
</evidence>
<evidence type="ECO:0000313" key="3">
    <source>
        <dbReference type="Proteomes" id="UP000824220"/>
    </source>
</evidence>
<dbReference type="EMBL" id="DXAM01000085">
    <property type="protein sequence ID" value="HJA04417.1"/>
    <property type="molecule type" value="Genomic_DNA"/>
</dbReference>
<accession>A0A9D2H4C2</accession>
<feature type="transmembrane region" description="Helical" evidence="1">
    <location>
        <begin position="66"/>
        <end position="88"/>
    </location>
</feature>
<reference evidence="2" key="1">
    <citation type="journal article" date="2021" name="PeerJ">
        <title>Extensive microbial diversity within the chicken gut microbiome revealed by metagenomics and culture.</title>
        <authorList>
            <person name="Gilroy R."/>
            <person name="Ravi A."/>
            <person name="Getino M."/>
            <person name="Pursley I."/>
            <person name="Horton D.L."/>
            <person name="Alikhan N.F."/>
            <person name="Baker D."/>
            <person name="Gharbi K."/>
            <person name="Hall N."/>
            <person name="Watson M."/>
            <person name="Adriaenssens E.M."/>
            <person name="Foster-Nyarko E."/>
            <person name="Jarju S."/>
            <person name="Secka A."/>
            <person name="Antonio M."/>
            <person name="Oren A."/>
            <person name="Chaudhuri R.R."/>
            <person name="La Ragione R."/>
            <person name="Hildebrand F."/>
            <person name="Pallen M.J."/>
        </authorList>
    </citation>
    <scope>NUCLEOTIDE SEQUENCE</scope>
    <source>
        <strain evidence="2">ChiHjej8B7-3636</strain>
    </source>
</reference>
<name>A0A9D2H4C2_9MICO</name>